<accession>A0A659RWR8</accession>
<proteinExistence type="predicted"/>
<gene>
    <name evidence="4" type="ORF">C9F10_28720</name>
</gene>
<dbReference type="Proteomes" id="UP000297989">
    <property type="component" value="Unassembled WGS sequence"/>
</dbReference>
<dbReference type="PANTHER" id="PTHR34156">
    <property type="entry name" value="OUTER MEMBRANE PROTEIN-RELATED-RELATED"/>
    <property type="match status" value="1"/>
</dbReference>
<dbReference type="AlphaFoldDB" id="A0A659RWR8"/>
<feature type="chain" id="PRO_5024878937" evidence="2">
    <location>
        <begin position="23"/>
        <end position="93"/>
    </location>
</feature>
<keyword evidence="1 2" id="KW-0732">Signal</keyword>
<reference evidence="4 5" key="1">
    <citation type="submission" date="2018-03" db="EMBL/GenBank/DDBJ databases">
        <title>Non-Typhoidal Salmonella genome sequencing and assembly.</title>
        <authorList>
            <person name="Matchawe C."/>
        </authorList>
    </citation>
    <scope>NUCLEOTIDE SEQUENCE [LARGE SCALE GENOMIC DNA]</scope>
    <source>
        <strain evidence="4 5">8EV</strain>
    </source>
</reference>
<evidence type="ECO:0000256" key="1">
    <source>
        <dbReference type="ARBA" id="ARBA00022729"/>
    </source>
</evidence>
<dbReference type="PANTHER" id="PTHR34156:SF5">
    <property type="entry name" value="OUTER MEMBRANE PROTEIN"/>
    <property type="match status" value="1"/>
</dbReference>
<name>A0A659RWR8_SALET</name>
<evidence type="ECO:0000259" key="3">
    <source>
        <dbReference type="Pfam" id="PF07338"/>
    </source>
</evidence>
<evidence type="ECO:0000256" key="2">
    <source>
        <dbReference type="SAM" id="SignalP"/>
    </source>
</evidence>
<protein>
    <submittedName>
        <fullName evidence="4">DUF1471 domain-containing protein</fullName>
    </submittedName>
</protein>
<dbReference type="EMBL" id="PYKK01001929">
    <property type="protein sequence ID" value="TGD13345.1"/>
    <property type="molecule type" value="Genomic_DNA"/>
</dbReference>
<feature type="signal peptide" evidence="2">
    <location>
        <begin position="1"/>
        <end position="22"/>
    </location>
</feature>
<dbReference type="InterPro" id="IPR051096">
    <property type="entry name" value="BhsA/McbA_stress_biofilm_assoc"/>
</dbReference>
<evidence type="ECO:0000313" key="5">
    <source>
        <dbReference type="Proteomes" id="UP000297989"/>
    </source>
</evidence>
<dbReference type="InterPro" id="IPR036275">
    <property type="entry name" value="YdgH-like_sf"/>
</dbReference>
<dbReference type="Gene3D" id="3.30.1660.10">
    <property type="entry name" value="Flavin-binding protein dodecin"/>
    <property type="match status" value="1"/>
</dbReference>
<dbReference type="NCBIfam" id="NF033776">
    <property type="entry name" value="stress_YhcN"/>
    <property type="match status" value="1"/>
</dbReference>
<comment type="caution">
    <text evidence="4">The sequence shown here is derived from an EMBL/GenBank/DDBJ whole genome shotgun (WGS) entry which is preliminary data.</text>
</comment>
<feature type="domain" description="YdgH/BhsA/McbA-like" evidence="3">
    <location>
        <begin position="35"/>
        <end position="88"/>
    </location>
</feature>
<sequence>MKTKYIIASLGLATLLSFGANAAVHQVNAEQAQNLQPMGTISVSQIGSTPMDMRQEIVAKAEKAGANSYRIIELKEGDNWHATAELYKYTLVV</sequence>
<dbReference type="InterPro" id="IPR047775">
    <property type="entry name" value="Stress_YhcN-like"/>
</dbReference>
<dbReference type="Pfam" id="PF07338">
    <property type="entry name" value="YdgH_BhsA-like"/>
    <property type="match status" value="1"/>
</dbReference>
<dbReference type="SUPFAM" id="SSF159871">
    <property type="entry name" value="YdgH-like"/>
    <property type="match status" value="1"/>
</dbReference>
<evidence type="ECO:0000313" key="4">
    <source>
        <dbReference type="EMBL" id="TGD13345.1"/>
    </source>
</evidence>
<dbReference type="InterPro" id="IPR025543">
    <property type="entry name" value="Dodecin-like"/>
</dbReference>
<organism evidence="4 5">
    <name type="scientific">Salmonella enterica subsp. enterica serovar Poona</name>
    <dbReference type="NCBI Taxonomy" id="436295"/>
    <lineage>
        <taxon>Bacteria</taxon>
        <taxon>Pseudomonadati</taxon>
        <taxon>Pseudomonadota</taxon>
        <taxon>Gammaproteobacteria</taxon>
        <taxon>Enterobacterales</taxon>
        <taxon>Enterobacteriaceae</taxon>
        <taxon>Salmonella</taxon>
    </lineage>
</organism>
<dbReference type="InterPro" id="IPR010854">
    <property type="entry name" value="YdgH/BhsA/McbA-like_dom"/>
</dbReference>